<keyword evidence="1" id="KW-1133">Transmembrane helix</keyword>
<dbReference type="EMBL" id="JAURUD010000001">
    <property type="protein sequence ID" value="MDP9681449.1"/>
    <property type="molecule type" value="Genomic_DNA"/>
</dbReference>
<feature type="transmembrane region" description="Helical" evidence="1">
    <location>
        <begin position="123"/>
        <end position="142"/>
    </location>
</feature>
<reference evidence="2 3" key="1">
    <citation type="submission" date="2023-07" db="EMBL/GenBank/DDBJ databases">
        <title>Sequencing the genomes of 1000 actinobacteria strains.</title>
        <authorList>
            <person name="Klenk H.-P."/>
        </authorList>
    </citation>
    <scope>NUCLEOTIDE SEQUENCE [LARGE SCALE GENOMIC DNA]</scope>
    <source>
        <strain evidence="2 3">DSM 40229</strain>
    </source>
</reference>
<dbReference type="RefSeq" id="WP_189413250.1">
    <property type="nucleotide sequence ID" value="NZ_BMSM01000001.1"/>
</dbReference>
<gene>
    <name evidence="2" type="ORF">J2S47_001951</name>
</gene>
<evidence type="ECO:0000256" key="1">
    <source>
        <dbReference type="SAM" id="Phobius"/>
    </source>
</evidence>
<sequence>MTRTVFEDLTFFWGYWTLFETAVIALLWQNRSRVLGDRLYRIPVVRRIGRGACERRVEALSAELERRGVPAGARPGKDALVERWHRIVVGRCVSVLLQAVPLLIVVLPFWWATSLARTSATPFWMFAAVTGFGVVSIALMAADERAAAVSDAAGALTVEAVRFLETLLITDDRRPQDSALDIHGRAFGRLCQALRAQARHTTRRMPPAARTRARETTERLIGALAEADQRYLFGEGPDRDTAVRALSRLAAGALRHSCLPRAQRDSLVIIDATLLTNAPEPDVAHTAPESFGSRLRARAGKAALVVAFLAGAFLFPEGGALSVLLALAGLAVISPFREALYRVKDFVAGGSAAGATELQGVGEELGRPAPATFMSCSHCGAHSPVTAGSRPVG</sequence>
<feature type="transmembrane region" description="Helical" evidence="1">
    <location>
        <begin position="12"/>
        <end position="28"/>
    </location>
</feature>
<dbReference type="GeneID" id="91550892"/>
<keyword evidence="3" id="KW-1185">Reference proteome</keyword>
<accession>A0ABT9LCJ2</accession>
<organism evidence="2 3">
    <name type="scientific">Streptomyces griseoviridis</name>
    <dbReference type="NCBI Taxonomy" id="45398"/>
    <lineage>
        <taxon>Bacteria</taxon>
        <taxon>Bacillati</taxon>
        <taxon>Actinomycetota</taxon>
        <taxon>Actinomycetes</taxon>
        <taxon>Kitasatosporales</taxon>
        <taxon>Streptomycetaceae</taxon>
        <taxon>Streptomyces</taxon>
    </lineage>
</organism>
<protein>
    <recommendedName>
        <fullName evidence="4">Integral membrane protein</fullName>
    </recommendedName>
</protein>
<feature type="transmembrane region" description="Helical" evidence="1">
    <location>
        <begin position="303"/>
        <end position="333"/>
    </location>
</feature>
<evidence type="ECO:0000313" key="3">
    <source>
        <dbReference type="Proteomes" id="UP001231675"/>
    </source>
</evidence>
<evidence type="ECO:0008006" key="4">
    <source>
        <dbReference type="Google" id="ProtNLM"/>
    </source>
</evidence>
<comment type="caution">
    <text evidence="2">The sequence shown here is derived from an EMBL/GenBank/DDBJ whole genome shotgun (WGS) entry which is preliminary data.</text>
</comment>
<keyword evidence="1" id="KW-0812">Transmembrane</keyword>
<dbReference type="Proteomes" id="UP001231675">
    <property type="component" value="Unassembled WGS sequence"/>
</dbReference>
<proteinExistence type="predicted"/>
<keyword evidence="1" id="KW-0472">Membrane</keyword>
<feature type="transmembrane region" description="Helical" evidence="1">
    <location>
        <begin position="88"/>
        <end position="111"/>
    </location>
</feature>
<evidence type="ECO:0000313" key="2">
    <source>
        <dbReference type="EMBL" id="MDP9681449.1"/>
    </source>
</evidence>
<name>A0ABT9LCJ2_STRGD</name>